<gene>
    <name evidence="1" type="ORF">BJ972_002653</name>
</gene>
<protein>
    <submittedName>
        <fullName evidence="1">Uncharacterized protein</fullName>
    </submittedName>
</protein>
<sequence length="40" mass="4117">MIVLFSVLAAASVAAVVSTIVVTARDGYGAQKTRSYTSVI</sequence>
<accession>A0A852SFM3</accession>
<evidence type="ECO:0000313" key="1">
    <source>
        <dbReference type="EMBL" id="NYD68134.1"/>
    </source>
</evidence>
<proteinExistence type="predicted"/>
<organism evidence="1 2">
    <name type="scientific">Agromyces atrinae</name>
    <dbReference type="NCBI Taxonomy" id="592376"/>
    <lineage>
        <taxon>Bacteria</taxon>
        <taxon>Bacillati</taxon>
        <taxon>Actinomycetota</taxon>
        <taxon>Actinomycetes</taxon>
        <taxon>Micrococcales</taxon>
        <taxon>Microbacteriaceae</taxon>
        <taxon>Agromyces</taxon>
    </lineage>
</organism>
<dbReference type="EMBL" id="JACCBI010000001">
    <property type="protein sequence ID" value="NYD68134.1"/>
    <property type="molecule type" value="Genomic_DNA"/>
</dbReference>
<comment type="caution">
    <text evidence="1">The sequence shown here is derived from an EMBL/GenBank/DDBJ whole genome shotgun (WGS) entry which is preliminary data.</text>
</comment>
<name>A0A852SFM3_9MICO</name>
<evidence type="ECO:0000313" key="2">
    <source>
        <dbReference type="Proteomes" id="UP000581087"/>
    </source>
</evidence>
<reference evidence="1 2" key="1">
    <citation type="submission" date="2020-07" db="EMBL/GenBank/DDBJ databases">
        <title>Sequencing the genomes of 1000 actinobacteria strains.</title>
        <authorList>
            <person name="Klenk H.-P."/>
        </authorList>
    </citation>
    <scope>NUCLEOTIDE SEQUENCE [LARGE SCALE GENOMIC DNA]</scope>
    <source>
        <strain evidence="1 2">DSM 23870</strain>
    </source>
</reference>
<dbReference type="AlphaFoldDB" id="A0A852SFM3"/>
<dbReference type="RefSeq" id="WP_257022743.1">
    <property type="nucleotide sequence ID" value="NZ_JACCBI010000001.1"/>
</dbReference>
<dbReference type="Proteomes" id="UP000581087">
    <property type="component" value="Unassembled WGS sequence"/>
</dbReference>